<name>A0ABV9TYJ1_9ACTN</name>
<proteinExistence type="predicted"/>
<gene>
    <name evidence="1" type="ORF">ACFPCY_17955</name>
</gene>
<evidence type="ECO:0000313" key="1">
    <source>
        <dbReference type="EMBL" id="MFC4909211.1"/>
    </source>
</evidence>
<protein>
    <submittedName>
        <fullName evidence="1">Uncharacterized protein</fullName>
    </submittedName>
</protein>
<accession>A0ABV9TYJ1</accession>
<organism evidence="1 2">
    <name type="scientific">Actinomadura gamaensis</name>
    <dbReference type="NCBI Taxonomy" id="1763541"/>
    <lineage>
        <taxon>Bacteria</taxon>
        <taxon>Bacillati</taxon>
        <taxon>Actinomycetota</taxon>
        <taxon>Actinomycetes</taxon>
        <taxon>Streptosporangiales</taxon>
        <taxon>Thermomonosporaceae</taxon>
        <taxon>Actinomadura</taxon>
    </lineage>
</organism>
<dbReference type="RefSeq" id="WP_378256551.1">
    <property type="nucleotide sequence ID" value="NZ_JBHSIT010000005.1"/>
</dbReference>
<comment type="caution">
    <text evidence="1">The sequence shown here is derived from an EMBL/GenBank/DDBJ whole genome shotgun (WGS) entry which is preliminary data.</text>
</comment>
<keyword evidence="2" id="KW-1185">Reference proteome</keyword>
<dbReference type="EMBL" id="JBHSIT010000005">
    <property type="protein sequence ID" value="MFC4909211.1"/>
    <property type="molecule type" value="Genomic_DNA"/>
</dbReference>
<evidence type="ECO:0000313" key="2">
    <source>
        <dbReference type="Proteomes" id="UP001595872"/>
    </source>
</evidence>
<dbReference type="Proteomes" id="UP001595872">
    <property type="component" value="Unassembled WGS sequence"/>
</dbReference>
<reference evidence="2" key="1">
    <citation type="journal article" date="2019" name="Int. J. Syst. Evol. Microbiol.">
        <title>The Global Catalogue of Microorganisms (GCM) 10K type strain sequencing project: providing services to taxonomists for standard genome sequencing and annotation.</title>
        <authorList>
            <consortium name="The Broad Institute Genomics Platform"/>
            <consortium name="The Broad Institute Genome Sequencing Center for Infectious Disease"/>
            <person name="Wu L."/>
            <person name="Ma J."/>
        </authorList>
    </citation>
    <scope>NUCLEOTIDE SEQUENCE [LARGE SCALE GENOMIC DNA]</scope>
    <source>
        <strain evidence="2">KLKA75</strain>
    </source>
</reference>
<sequence>MLLKDATRMILSESADHPELMRLSRRVHDELESGRPVPYPALSEMLRLAARKNLFPALKGKHGAVAFDDMVMTLGREIDRQAPIVRH</sequence>